<proteinExistence type="inferred from homology"/>
<dbReference type="FunFam" id="3.40.50.1000:FF:000015">
    <property type="entry name" value="CTD small phosphatase-like protein 2"/>
    <property type="match status" value="1"/>
</dbReference>
<evidence type="ECO:0000313" key="7">
    <source>
        <dbReference type="EMBL" id="TPP40809.1"/>
    </source>
</evidence>
<dbReference type="PROSITE" id="PS50969">
    <property type="entry name" value="FCP1"/>
    <property type="match status" value="1"/>
</dbReference>
<comment type="similarity">
    <text evidence="4">Belongs to the CTDSPL2 family.</text>
</comment>
<gene>
    <name evidence="7" type="ORF">CGC21_9035</name>
</gene>
<evidence type="ECO:0000256" key="4">
    <source>
        <dbReference type="ARBA" id="ARBA00038355"/>
    </source>
</evidence>
<organism evidence="7 8">
    <name type="scientific">Leishmania donovani</name>
    <dbReference type="NCBI Taxonomy" id="5661"/>
    <lineage>
        <taxon>Eukaryota</taxon>
        <taxon>Discoba</taxon>
        <taxon>Euglenozoa</taxon>
        <taxon>Kinetoplastea</taxon>
        <taxon>Metakinetoplastina</taxon>
        <taxon>Trypanosomatida</taxon>
        <taxon>Trypanosomatidae</taxon>
        <taxon>Leishmaniinae</taxon>
        <taxon>Leishmania</taxon>
    </lineage>
</organism>
<dbReference type="Proteomes" id="UP000318447">
    <property type="component" value="Unassembled WGS sequence"/>
</dbReference>
<evidence type="ECO:0000256" key="2">
    <source>
        <dbReference type="ARBA" id="ARBA00022912"/>
    </source>
</evidence>
<protein>
    <submittedName>
        <fullName evidence="7">Dullard-like phosphatase domain protein</fullName>
    </submittedName>
</protein>
<evidence type="ECO:0000259" key="6">
    <source>
        <dbReference type="PROSITE" id="PS50969"/>
    </source>
</evidence>
<dbReference type="CDD" id="cd07521">
    <property type="entry name" value="HAD_FCP1-like"/>
    <property type="match status" value="1"/>
</dbReference>
<dbReference type="Gene3D" id="3.40.50.300">
    <property type="entry name" value="P-loop containing nucleotide triphosphate hydrolases"/>
    <property type="match status" value="1"/>
</dbReference>
<accession>A0A504X1D9</accession>
<dbReference type="VEuPathDB" id="TriTrypDB:LDHU3_25.2580"/>
<dbReference type="VEuPathDB" id="TriTrypDB:LDHU3_26.0210"/>
<dbReference type="VEuPathDB" id="TriTrypDB:LdBPK_260140.1"/>
<dbReference type="SMART" id="SM00577">
    <property type="entry name" value="CPDc"/>
    <property type="match status" value="1"/>
</dbReference>
<evidence type="ECO:0000256" key="5">
    <source>
        <dbReference type="SAM" id="MobiDB-lite"/>
    </source>
</evidence>
<dbReference type="VEuPathDB" id="TriTrypDB:LdCL_260006900"/>
<dbReference type="EMBL" id="RHLC01000018">
    <property type="protein sequence ID" value="TPP40809.1"/>
    <property type="molecule type" value="Genomic_DNA"/>
</dbReference>
<feature type="domain" description="FCP1 homology" evidence="6">
    <location>
        <begin position="116"/>
        <end position="276"/>
    </location>
</feature>
<feature type="region of interest" description="Disordered" evidence="5">
    <location>
        <begin position="1"/>
        <end position="79"/>
    </location>
</feature>
<dbReference type="VEuPathDB" id="TriTrypDB:LdBPK_252110.1"/>
<dbReference type="GO" id="GO:0005634">
    <property type="term" value="C:nucleus"/>
    <property type="evidence" value="ECO:0007669"/>
    <property type="project" value="UniProtKB-ARBA"/>
</dbReference>
<comment type="caution">
    <text evidence="7">The sequence shown here is derived from an EMBL/GenBank/DDBJ whole genome shotgun (WGS) entry which is preliminary data.</text>
</comment>
<dbReference type="GO" id="GO:0004721">
    <property type="term" value="F:phosphoprotein phosphatase activity"/>
    <property type="evidence" value="ECO:0007669"/>
    <property type="project" value="UniProtKB-KW"/>
</dbReference>
<dbReference type="InterPro" id="IPR036412">
    <property type="entry name" value="HAD-like_sf"/>
</dbReference>
<dbReference type="VEuPathDB" id="TriTrypDB:LdCL_250026900"/>
<evidence type="ECO:0000313" key="8">
    <source>
        <dbReference type="Proteomes" id="UP000318447"/>
    </source>
</evidence>
<dbReference type="InterPro" id="IPR027417">
    <property type="entry name" value="P-loop_NTPase"/>
</dbReference>
<dbReference type="Pfam" id="PF03031">
    <property type="entry name" value="NIF"/>
    <property type="match status" value="1"/>
</dbReference>
<dbReference type="InterPro" id="IPR011948">
    <property type="entry name" value="Dullard_phosphatase"/>
</dbReference>
<dbReference type="NCBIfam" id="TIGR02251">
    <property type="entry name" value="HIF-SF_euk"/>
    <property type="match status" value="1"/>
</dbReference>
<dbReference type="VEuPathDB" id="TriTrypDB:LdCL_250026800"/>
<dbReference type="VEuPathDB" id="TriTrypDB:LdBPK_252100.1"/>
<reference evidence="8" key="1">
    <citation type="submission" date="2019-02" db="EMBL/GenBank/DDBJ databases">
        <title>FDA dAtabase for Regulatory Grade micrObial Sequences (FDA-ARGOS): Supporting development and validation of Infectious Disease Dx tests.</title>
        <authorList>
            <person name="Duncan R."/>
            <person name="Fisher C."/>
            <person name="Tallon L."/>
            <person name="Sadzewicz L."/>
            <person name="Sengamalay N."/>
            <person name="Ott S."/>
            <person name="Godinez A."/>
            <person name="Nagaraj S."/>
            <person name="Vavikolanu K."/>
            <person name="Nadendla S."/>
            <person name="Aluvathingal J."/>
            <person name="Sichtig H."/>
        </authorList>
    </citation>
    <scope>NUCLEOTIDE SEQUENCE [LARGE SCALE GENOMIC DNA]</scope>
    <source>
        <strain evidence="8">FDAARGOS_361</strain>
    </source>
</reference>
<dbReference type="VEuPathDB" id="TriTrypDB:LDHU3_25.2570"/>
<dbReference type="SUPFAM" id="SSF52540">
    <property type="entry name" value="P-loop containing nucleoside triphosphate hydrolases"/>
    <property type="match status" value="1"/>
</dbReference>
<evidence type="ECO:0000256" key="3">
    <source>
        <dbReference type="ARBA" id="ARBA00037324"/>
    </source>
</evidence>
<dbReference type="AlphaFoldDB" id="A0A504X1D9"/>
<dbReference type="InterPro" id="IPR023214">
    <property type="entry name" value="HAD_sf"/>
</dbReference>
<comment type="function">
    <text evidence="3">Probable phosphatase.</text>
</comment>
<keyword evidence="2" id="KW-0904">Protein phosphatase</keyword>
<dbReference type="InterPro" id="IPR050365">
    <property type="entry name" value="TIM50"/>
</dbReference>
<feature type="compositionally biased region" description="Low complexity" evidence="5">
    <location>
        <begin position="24"/>
        <end position="40"/>
    </location>
</feature>
<dbReference type="PANTHER" id="PTHR12210">
    <property type="entry name" value="DULLARD PROTEIN PHOSPHATASE"/>
    <property type="match status" value="1"/>
</dbReference>
<sequence>MDGERETNATPTSFFRGVSEKLESQQQEQQTSLQQQRSAGGHTGGYGDSSGTDGSGNAHAGPRVAGGSTGGSTGSRQRVHATELVERARYIRNQPKNTSPIDASAHPSLLPEPLPAVRNKKCLILDVDETLVHSSYQNTGRYDVHLPIALDRDTHVNVYVAFRPHLHRFLEAVAPLFEVVIFTASLSTYCDPLMDSIDKQRILGSLRLFREHCSVVGTTYVKDLSLLGRNLEQVAIIDNSPIAYLFQQRNAIPITSWFDDSRDEELLRLIPVLEALAEADTVYDVLDNYNALLQLQQLHENSGEKYSSCVLALLKGNANFQCLSKSEVNKLNVVGLSAQEVTDKIVAALPSKNGNVIILQGLSGTGKGTTVSKLKDALPKCVTWSNGNIFRSYTYLCNEVLAAQGKEITEESLTDELLSSVEKRVTFVKCEDGMFHTMLDGTTRVADVQNTLLKTPLISSKVPTVAQQTQGEVIRFGAGAVKQLSADGYNVILEGRSQTLDYIASPLRFELVIPDVEVLGQRRAAQRVMAKALEMLDDSASDEEVSKVLVKAVETLQQQ</sequence>
<name>A0A504X1D9_LEIDO</name>
<dbReference type="Gene3D" id="3.40.50.1000">
    <property type="entry name" value="HAD superfamily/HAD-like"/>
    <property type="match status" value="1"/>
</dbReference>
<evidence type="ECO:0000256" key="1">
    <source>
        <dbReference type="ARBA" id="ARBA00022801"/>
    </source>
</evidence>
<keyword evidence="1" id="KW-0378">Hydrolase</keyword>
<dbReference type="SUPFAM" id="SSF56784">
    <property type="entry name" value="HAD-like"/>
    <property type="match status" value="1"/>
</dbReference>
<dbReference type="InterPro" id="IPR004274">
    <property type="entry name" value="FCP1_dom"/>
</dbReference>